<feature type="non-terminal residue" evidence="2">
    <location>
        <position position="1"/>
    </location>
</feature>
<evidence type="ECO:0008006" key="3">
    <source>
        <dbReference type="Google" id="ProtNLM"/>
    </source>
</evidence>
<feature type="transmembrane region" description="Helical" evidence="1">
    <location>
        <begin position="57"/>
        <end position="76"/>
    </location>
</feature>
<dbReference type="AlphaFoldDB" id="A0A382M9Y0"/>
<feature type="transmembrane region" description="Helical" evidence="1">
    <location>
        <begin position="97"/>
        <end position="116"/>
    </location>
</feature>
<protein>
    <recommendedName>
        <fullName evidence="3">Glycosyltransferase RgtA/B/C/D-like domain-containing protein</fullName>
    </recommendedName>
</protein>
<dbReference type="EMBL" id="UINC01091433">
    <property type="protein sequence ID" value="SVC44192.1"/>
    <property type="molecule type" value="Genomic_DNA"/>
</dbReference>
<evidence type="ECO:0000256" key="1">
    <source>
        <dbReference type="SAM" id="Phobius"/>
    </source>
</evidence>
<feature type="transmembrane region" description="Helical" evidence="1">
    <location>
        <begin position="6"/>
        <end position="22"/>
    </location>
</feature>
<accession>A0A382M9Y0</accession>
<keyword evidence="1" id="KW-1133">Transmembrane helix</keyword>
<keyword evidence="1" id="KW-0472">Membrane</keyword>
<feature type="transmembrane region" description="Helical" evidence="1">
    <location>
        <begin position="204"/>
        <end position="221"/>
    </location>
</feature>
<name>A0A382M9Y0_9ZZZZ</name>
<evidence type="ECO:0000313" key="2">
    <source>
        <dbReference type="EMBL" id="SVC44192.1"/>
    </source>
</evidence>
<feature type="transmembrane region" description="Helical" evidence="1">
    <location>
        <begin position="155"/>
        <end position="184"/>
    </location>
</feature>
<feature type="non-terminal residue" evidence="2">
    <location>
        <position position="388"/>
    </location>
</feature>
<organism evidence="2">
    <name type="scientific">marine metagenome</name>
    <dbReference type="NCBI Taxonomy" id="408172"/>
    <lineage>
        <taxon>unclassified sequences</taxon>
        <taxon>metagenomes</taxon>
        <taxon>ecological metagenomes</taxon>
    </lineage>
</organism>
<gene>
    <name evidence="2" type="ORF">METZ01_LOCUS297046</name>
</gene>
<feature type="transmembrane region" description="Helical" evidence="1">
    <location>
        <begin position="227"/>
        <end position="250"/>
    </location>
</feature>
<proteinExistence type="predicted"/>
<reference evidence="2" key="1">
    <citation type="submission" date="2018-05" db="EMBL/GenBank/DDBJ databases">
        <authorList>
            <person name="Lanie J.A."/>
            <person name="Ng W.-L."/>
            <person name="Kazmierczak K.M."/>
            <person name="Andrzejewski T.M."/>
            <person name="Davidsen T.M."/>
            <person name="Wayne K.J."/>
            <person name="Tettelin H."/>
            <person name="Glass J.I."/>
            <person name="Rusch D."/>
            <person name="Podicherti R."/>
            <person name="Tsui H.-C.T."/>
            <person name="Winkler M.E."/>
        </authorList>
    </citation>
    <scope>NUCLEOTIDE SEQUENCE</scope>
</reference>
<feature type="transmembrane region" description="Helical" evidence="1">
    <location>
        <begin position="34"/>
        <end position="51"/>
    </location>
</feature>
<sequence>NVTDANVAWLLALAGIHLYLYVRPFQSTSRGKLIQKTIFFALACFFFGLAITAKVTALLYGPFLALVVITDSAGLLNEERIERSRIIAVFKRQLKQSIAFVLVGAIFFLFAIWVAFMGDLRYGVDNLYQVAVWQMGHNERGHATALFQDVRTHGYWYYFVVVFFFKTPLSIWLLLASILGFFLYGHIRKLFSKGESKHFHFDNAVLLVFILPFIWIFVFLSSGNIQIGIRFLLMGILLLWVGLALIGPLARTSPNTSRWAKYGLCGVIVFGLSEDVSTLRSGAYIAYFNPLTPSPVINFVDSNIDWNQGLPKHLADDYEKYKNFSGYIGDYLSESNEASQIISGAQALFGYGPSTNLLLRPFEPVKSVAGHRLFNLDNGDWYRLFANG</sequence>
<keyword evidence="1" id="KW-0812">Transmembrane</keyword>